<evidence type="ECO:0000256" key="1">
    <source>
        <dbReference type="ARBA" id="ARBA00010243"/>
    </source>
</evidence>
<dbReference type="PROSITE" id="PS01302">
    <property type="entry name" value="UPF0758"/>
    <property type="match status" value="1"/>
</dbReference>
<dbReference type="PANTHER" id="PTHR30471">
    <property type="entry name" value="DNA REPAIR PROTEIN RADC"/>
    <property type="match status" value="1"/>
</dbReference>
<dbReference type="InterPro" id="IPR020891">
    <property type="entry name" value="UPF0758_CS"/>
</dbReference>
<dbReference type="STRING" id="1987383.A5844_002449"/>
<accession>A0A242JX24</accession>
<dbReference type="InterPro" id="IPR001405">
    <property type="entry name" value="UPF0758"/>
</dbReference>
<dbReference type="PANTHER" id="PTHR30471:SF3">
    <property type="entry name" value="UPF0758 PROTEIN YEES-RELATED"/>
    <property type="match status" value="1"/>
</dbReference>
<dbReference type="Proteomes" id="UP000194933">
    <property type="component" value="Unassembled WGS sequence"/>
</dbReference>
<protein>
    <submittedName>
        <fullName evidence="9">DNA repair protein RadC</fullName>
    </submittedName>
</protein>
<evidence type="ECO:0000256" key="2">
    <source>
        <dbReference type="ARBA" id="ARBA00022670"/>
    </source>
</evidence>
<dbReference type="SUPFAM" id="SSF102712">
    <property type="entry name" value="JAB1/MPN domain"/>
    <property type="match status" value="1"/>
</dbReference>
<evidence type="ECO:0000313" key="9">
    <source>
        <dbReference type="EMBL" id="OTP09669.1"/>
    </source>
</evidence>
<dbReference type="Gene3D" id="3.40.140.10">
    <property type="entry name" value="Cytidine Deaminase, domain 2"/>
    <property type="match status" value="1"/>
</dbReference>
<evidence type="ECO:0000256" key="4">
    <source>
        <dbReference type="ARBA" id="ARBA00022801"/>
    </source>
</evidence>
<dbReference type="PROSITE" id="PS50249">
    <property type="entry name" value="MPN"/>
    <property type="match status" value="1"/>
</dbReference>
<dbReference type="Gene3D" id="1.10.150.20">
    <property type="entry name" value="5' to 3' exonuclease, C-terminal subdomain"/>
    <property type="match status" value="1"/>
</dbReference>
<evidence type="ECO:0000259" key="8">
    <source>
        <dbReference type="PROSITE" id="PS50249"/>
    </source>
</evidence>
<keyword evidence="3" id="KW-0479">Metal-binding</keyword>
<dbReference type="RefSeq" id="WP_086285482.1">
    <property type="nucleotide sequence ID" value="NZ_NGMO01000004.1"/>
</dbReference>
<dbReference type="Pfam" id="PF04002">
    <property type="entry name" value="RadC"/>
    <property type="match status" value="1"/>
</dbReference>
<name>A0A242JX24_9ENTE</name>
<comment type="caution">
    <text evidence="9">The sequence shown here is derived from an EMBL/GenBank/DDBJ whole genome shotgun (WGS) entry which is preliminary data.</text>
</comment>
<dbReference type="NCBIfam" id="NF000642">
    <property type="entry name" value="PRK00024.1"/>
    <property type="match status" value="1"/>
</dbReference>
<proteinExistence type="inferred from homology"/>
<comment type="similarity">
    <text evidence="1 7">Belongs to the UPF0758 family.</text>
</comment>
<dbReference type="CDD" id="cd08071">
    <property type="entry name" value="MPN_DUF2466"/>
    <property type="match status" value="1"/>
</dbReference>
<dbReference type="InterPro" id="IPR025657">
    <property type="entry name" value="RadC_JAB"/>
</dbReference>
<dbReference type="GO" id="GO:0008237">
    <property type="term" value="F:metallopeptidase activity"/>
    <property type="evidence" value="ECO:0007669"/>
    <property type="project" value="UniProtKB-KW"/>
</dbReference>
<evidence type="ECO:0000256" key="6">
    <source>
        <dbReference type="ARBA" id="ARBA00023049"/>
    </source>
</evidence>
<keyword evidence="6" id="KW-0482">Metalloprotease</keyword>
<evidence type="ECO:0000256" key="3">
    <source>
        <dbReference type="ARBA" id="ARBA00022723"/>
    </source>
</evidence>
<dbReference type="InterPro" id="IPR046778">
    <property type="entry name" value="UPF0758_N"/>
</dbReference>
<evidence type="ECO:0000256" key="7">
    <source>
        <dbReference type="RuleBase" id="RU003797"/>
    </source>
</evidence>
<dbReference type="AlphaFoldDB" id="A0A242JX24"/>
<reference evidence="9 10" key="1">
    <citation type="submission" date="2017-05" db="EMBL/GenBank/DDBJ databases">
        <title>The Genome Sequence of Enterococcus sp. 10A9_DIV0425.</title>
        <authorList>
            <consortium name="The Broad Institute Genomics Platform"/>
            <consortium name="The Broad Institute Genomic Center for Infectious Diseases"/>
            <person name="Earl A."/>
            <person name="Manson A."/>
            <person name="Schwartman J."/>
            <person name="Gilmore M."/>
            <person name="Abouelleil A."/>
            <person name="Cao P."/>
            <person name="Chapman S."/>
            <person name="Cusick C."/>
            <person name="Shea T."/>
            <person name="Young S."/>
            <person name="Neafsey D."/>
            <person name="Nusbaum C."/>
            <person name="Birren B."/>
        </authorList>
    </citation>
    <scope>NUCLEOTIDE SEQUENCE [LARGE SCALE GENOMIC DNA]</scope>
    <source>
        <strain evidence="9 10">10A9_DIV0425</strain>
    </source>
</reference>
<keyword evidence="10" id="KW-1185">Reference proteome</keyword>
<dbReference type="EMBL" id="NGMO01000004">
    <property type="protein sequence ID" value="OTP09669.1"/>
    <property type="molecule type" value="Genomic_DNA"/>
</dbReference>
<dbReference type="GO" id="GO:0006508">
    <property type="term" value="P:proteolysis"/>
    <property type="evidence" value="ECO:0007669"/>
    <property type="project" value="UniProtKB-KW"/>
</dbReference>
<dbReference type="Pfam" id="PF20582">
    <property type="entry name" value="UPF0758_N"/>
    <property type="match status" value="1"/>
</dbReference>
<feature type="domain" description="MPN" evidence="8">
    <location>
        <begin position="105"/>
        <end position="227"/>
    </location>
</feature>
<keyword evidence="5" id="KW-0862">Zinc</keyword>
<sequence length="230" mass="25965">MEKSLIHAVPTTSLPRERMEIYGAAALSDQELLAILLRTGQHPYNVLEVAGILLKEFGGLALLRQATLTELEAIRGIGRVKAIEIKALIELGHRIQADQLRTTPTIRASYELAQELILELKDHKQEHLVCVYLDTKNQVLLKKTLFIGSLNQTVAHPREVFHYAVRYSAARIILAHNHPSGNVIPSKQDLQFTRRIQACGEMMGIDVLDHLIIGRKQYFSLQEEGLMEFD</sequence>
<evidence type="ECO:0000313" key="10">
    <source>
        <dbReference type="Proteomes" id="UP000194933"/>
    </source>
</evidence>
<dbReference type="InterPro" id="IPR010994">
    <property type="entry name" value="RuvA_2-like"/>
</dbReference>
<dbReference type="InterPro" id="IPR037518">
    <property type="entry name" value="MPN"/>
</dbReference>
<evidence type="ECO:0000256" key="5">
    <source>
        <dbReference type="ARBA" id="ARBA00022833"/>
    </source>
</evidence>
<keyword evidence="2" id="KW-0645">Protease</keyword>
<organism evidence="9 10">
    <name type="scientific">Candidatus Enterococcus wittei</name>
    <dbReference type="NCBI Taxonomy" id="1987383"/>
    <lineage>
        <taxon>Bacteria</taxon>
        <taxon>Bacillati</taxon>
        <taxon>Bacillota</taxon>
        <taxon>Bacilli</taxon>
        <taxon>Lactobacillales</taxon>
        <taxon>Enterococcaceae</taxon>
        <taxon>Enterococcus</taxon>
    </lineage>
</organism>
<gene>
    <name evidence="9" type="ORF">A5844_002449</name>
</gene>
<keyword evidence="4" id="KW-0378">Hydrolase</keyword>
<dbReference type="NCBIfam" id="TIGR00608">
    <property type="entry name" value="radc"/>
    <property type="match status" value="1"/>
</dbReference>
<dbReference type="SUPFAM" id="SSF47781">
    <property type="entry name" value="RuvA domain 2-like"/>
    <property type="match status" value="1"/>
</dbReference>
<dbReference type="GO" id="GO:0046872">
    <property type="term" value="F:metal ion binding"/>
    <property type="evidence" value="ECO:0007669"/>
    <property type="project" value="UniProtKB-KW"/>
</dbReference>